<organism evidence="3 4">
    <name type="scientific">Filimonas zeae</name>
    <dbReference type="NCBI Taxonomy" id="1737353"/>
    <lineage>
        <taxon>Bacteria</taxon>
        <taxon>Pseudomonadati</taxon>
        <taxon>Bacteroidota</taxon>
        <taxon>Chitinophagia</taxon>
        <taxon>Chitinophagales</taxon>
        <taxon>Chitinophagaceae</taxon>
        <taxon>Filimonas</taxon>
    </lineage>
</organism>
<reference evidence="3" key="1">
    <citation type="journal article" date="2014" name="Int. J. Syst. Evol. Microbiol.">
        <title>Complete genome sequence of Corynebacterium casei LMG S-19264T (=DSM 44701T), isolated from a smear-ripened cheese.</title>
        <authorList>
            <consortium name="US DOE Joint Genome Institute (JGI-PGF)"/>
            <person name="Walter F."/>
            <person name="Albersmeier A."/>
            <person name="Kalinowski J."/>
            <person name="Ruckert C."/>
        </authorList>
    </citation>
    <scope>NUCLEOTIDE SEQUENCE</scope>
    <source>
        <strain evidence="3">CGMCC 1.15290</strain>
    </source>
</reference>
<gene>
    <name evidence="3" type="ORF">GCM10011379_31450</name>
</gene>
<keyword evidence="2" id="KW-0732">Signal</keyword>
<keyword evidence="1" id="KW-0175">Coiled coil</keyword>
<dbReference type="RefSeq" id="WP_188953903.1">
    <property type="nucleotide sequence ID" value="NZ_BMIB01000003.1"/>
</dbReference>
<evidence type="ECO:0000256" key="1">
    <source>
        <dbReference type="SAM" id="Coils"/>
    </source>
</evidence>
<proteinExistence type="predicted"/>
<accession>A0A917IZJ8</accession>
<evidence type="ECO:0008006" key="5">
    <source>
        <dbReference type="Google" id="ProtNLM"/>
    </source>
</evidence>
<keyword evidence="4" id="KW-1185">Reference proteome</keyword>
<comment type="caution">
    <text evidence="3">The sequence shown here is derived from an EMBL/GenBank/DDBJ whole genome shotgun (WGS) entry which is preliminary data.</text>
</comment>
<evidence type="ECO:0000313" key="3">
    <source>
        <dbReference type="EMBL" id="GGH71763.1"/>
    </source>
</evidence>
<feature type="coiled-coil region" evidence="1">
    <location>
        <begin position="410"/>
        <end position="437"/>
    </location>
</feature>
<sequence length="439" mass="47871">MKNKLRLFSLLVLPAAFAYGQSPYSLYDVTQKGSSTDKFITVETPAGGAMFTGRQIGTGYGFNYPYGAVFYAKTDASYPDNVYFYSGYHGTNSTAGSGTNTFYVRADGQGYFAKRLGIGIAAPSVALDVAGSGRFSTNVTAYTATPLGATSYQTGNFQAAVQTIQYDGGARPGYGFHALGRFATYLYADGGLSLKLKSDAGTEATVLTTANMGTEGNFARAGVQPPANMSTLTSRTFLGSINGQLDAPVGDNTVWWNIINVRHRNGESDGNRYGMQLINGMTNYNNHLYFRTQFQDNWSDWKQIWHNGNLNPANYFPVAGGNITGDVKIGAINNPKNLAVDGNIKTRKITVTQTNWPDYVFDSAYRLSPLTQVEAYIQANKHLPEVPAATTVEKEGVELAANQALLLKKIEELTLYIIQQNKDMETLKKQVSDLQQKIK</sequence>
<feature type="signal peptide" evidence="2">
    <location>
        <begin position="1"/>
        <end position="18"/>
    </location>
</feature>
<evidence type="ECO:0000313" key="4">
    <source>
        <dbReference type="Proteomes" id="UP000627292"/>
    </source>
</evidence>
<evidence type="ECO:0000256" key="2">
    <source>
        <dbReference type="SAM" id="SignalP"/>
    </source>
</evidence>
<feature type="chain" id="PRO_5036788341" description="Chaperone of endosialidase" evidence="2">
    <location>
        <begin position="19"/>
        <end position="439"/>
    </location>
</feature>
<dbReference type="AlphaFoldDB" id="A0A917IZJ8"/>
<name>A0A917IZJ8_9BACT</name>
<dbReference type="Proteomes" id="UP000627292">
    <property type="component" value="Unassembled WGS sequence"/>
</dbReference>
<dbReference type="EMBL" id="BMIB01000003">
    <property type="protein sequence ID" value="GGH71763.1"/>
    <property type="molecule type" value="Genomic_DNA"/>
</dbReference>
<protein>
    <recommendedName>
        <fullName evidence="5">Chaperone of endosialidase</fullName>
    </recommendedName>
</protein>
<reference evidence="3" key="2">
    <citation type="submission" date="2020-09" db="EMBL/GenBank/DDBJ databases">
        <authorList>
            <person name="Sun Q."/>
            <person name="Zhou Y."/>
        </authorList>
    </citation>
    <scope>NUCLEOTIDE SEQUENCE</scope>
    <source>
        <strain evidence="3">CGMCC 1.15290</strain>
    </source>
</reference>